<evidence type="ECO:0000313" key="4">
    <source>
        <dbReference type="Proteomes" id="UP000665020"/>
    </source>
</evidence>
<dbReference type="GO" id="GO:0051607">
    <property type="term" value="P:defense response to virus"/>
    <property type="evidence" value="ECO:0007669"/>
    <property type="project" value="UniProtKB-KW"/>
</dbReference>
<dbReference type="InterPro" id="IPR007522">
    <property type="entry name" value="CRISPR-assoc_prot_TM1795"/>
</dbReference>
<keyword evidence="4" id="KW-1185">Reference proteome</keyword>
<keyword evidence="1" id="KW-0051">Antiviral defense</keyword>
<evidence type="ECO:0000259" key="2">
    <source>
        <dbReference type="Pfam" id="PF03787"/>
    </source>
</evidence>
<dbReference type="InterPro" id="IPR005537">
    <property type="entry name" value="RAMP_III_fam"/>
</dbReference>
<organism evidence="3 4">
    <name type="scientific">Iocasia fonsfrigidae</name>
    <dbReference type="NCBI Taxonomy" id="2682810"/>
    <lineage>
        <taxon>Bacteria</taxon>
        <taxon>Bacillati</taxon>
        <taxon>Bacillota</taxon>
        <taxon>Clostridia</taxon>
        <taxon>Halanaerobiales</taxon>
        <taxon>Halanaerobiaceae</taxon>
        <taxon>Iocasia</taxon>
    </lineage>
</organism>
<protein>
    <submittedName>
        <fullName evidence="3">Type III-B CRISPR module RAMP protein Cmr1</fullName>
    </submittedName>
</protein>
<proteinExistence type="predicted"/>
<dbReference type="Pfam" id="PF03787">
    <property type="entry name" value="RAMPs"/>
    <property type="match status" value="1"/>
</dbReference>
<dbReference type="RefSeq" id="WP_230869115.1">
    <property type="nucleotide sequence ID" value="NZ_CP046640.1"/>
</dbReference>
<sequence length="404" mass="47423">MEKVIVTCQLVTPLFMYGANNNLEIRASSIKGLLRYWWRTFNYADDHRELKKREDEIFGSTEKRSLINIRIRNKKIDPVSINEILSNEKKEDKNEDVSYLFYSLKLDKNNKEAFKAGGKFDIEFSYKGVYSDEIEEKNQTITTLNEYLKSLNVLQLLGGMGSRSRRGGGNFRITEVNVEGNDSLNERIEQNLVFKPTLNNYKNELKKSIELILIEKNINPKNTQLNSYPNIIGNEFTIYTVFDGNTNDKDKEKKIRTFDTWKKALARFNDNYCSFRKENYKDYNFGKKSTTKAIFGLPLTNDKSSKPFNFQIQKGENKKKFDINRLPSSLIFKIHKTSEDKYIPIMVRLSGNILNRDDYCRLYLKNKDEPEKLKDDANESLIDKFIEENNYIEIYNNRKKKGEV</sequence>
<dbReference type="NCBIfam" id="TIGR01894">
    <property type="entry name" value="cas_TM1795_cmr1"/>
    <property type="match status" value="1"/>
</dbReference>
<reference evidence="3" key="1">
    <citation type="submission" date="2019-12" db="EMBL/GenBank/DDBJ databases">
        <authorList>
            <person name="zhang j."/>
            <person name="sun C.M."/>
        </authorList>
    </citation>
    <scope>NUCLEOTIDE SEQUENCE</scope>
    <source>
        <strain evidence="3">NS-1</strain>
    </source>
</reference>
<name>A0A8A7K6Z5_9FIRM</name>
<evidence type="ECO:0000256" key="1">
    <source>
        <dbReference type="ARBA" id="ARBA00023118"/>
    </source>
</evidence>
<feature type="domain" description="CRISPR type III-associated protein" evidence="2">
    <location>
        <begin position="7"/>
        <end position="172"/>
    </location>
</feature>
<dbReference type="EMBL" id="CP046640">
    <property type="protein sequence ID" value="QTL97486.1"/>
    <property type="molecule type" value="Genomic_DNA"/>
</dbReference>
<accession>A0A8A7K6Z5</accession>
<dbReference type="Proteomes" id="UP000665020">
    <property type="component" value="Chromosome"/>
</dbReference>
<dbReference type="KEGG" id="ifn:GM661_05555"/>
<evidence type="ECO:0000313" key="3">
    <source>
        <dbReference type="EMBL" id="QTL97486.1"/>
    </source>
</evidence>
<gene>
    <name evidence="3" type="primary">cmr1</name>
    <name evidence="3" type="ORF">GM661_05555</name>
</gene>
<dbReference type="AlphaFoldDB" id="A0A8A7K6Z5"/>